<dbReference type="PANTHER" id="PTHR33116">
    <property type="entry name" value="REVERSE TRANSCRIPTASE ZINC-BINDING DOMAIN-CONTAINING PROTEIN-RELATED-RELATED"/>
    <property type="match status" value="1"/>
</dbReference>
<evidence type="ECO:0000313" key="1">
    <source>
        <dbReference type="EMBL" id="KAF6136383.1"/>
    </source>
</evidence>
<dbReference type="Proteomes" id="UP000541444">
    <property type="component" value="Unassembled WGS sequence"/>
</dbReference>
<reference evidence="1 2" key="1">
    <citation type="journal article" date="2020" name="IScience">
        <title>Genome Sequencing of the Endangered Kingdonia uniflora (Circaeasteraceae, Ranunculales) Reveals Potential Mechanisms of Evolutionary Specialization.</title>
        <authorList>
            <person name="Sun Y."/>
            <person name="Deng T."/>
            <person name="Zhang A."/>
            <person name="Moore M.J."/>
            <person name="Landis J.B."/>
            <person name="Lin N."/>
            <person name="Zhang H."/>
            <person name="Zhang X."/>
            <person name="Huang J."/>
            <person name="Zhang X."/>
            <person name="Sun H."/>
            <person name="Wang H."/>
        </authorList>
    </citation>
    <scope>NUCLEOTIDE SEQUENCE [LARGE SCALE GENOMIC DNA]</scope>
    <source>
        <strain evidence="1">TB1705</strain>
        <tissue evidence="1">Leaf</tissue>
    </source>
</reference>
<name>A0A7J7L194_9MAGN</name>
<gene>
    <name evidence="1" type="ORF">GIB67_028073</name>
</gene>
<evidence type="ECO:0000313" key="2">
    <source>
        <dbReference type="Proteomes" id="UP000541444"/>
    </source>
</evidence>
<comment type="caution">
    <text evidence="1">The sequence shown here is derived from an EMBL/GenBank/DDBJ whole genome shotgun (WGS) entry which is preliminary data.</text>
</comment>
<dbReference type="EMBL" id="JACGCM010002722">
    <property type="protein sequence ID" value="KAF6136383.1"/>
    <property type="molecule type" value="Genomic_DNA"/>
</dbReference>
<accession>A0A7J7L194</accession>
<dbReference type="PANTHER" id="PTHR33116:SF78">
    <property type="entry name" value="OS12G0587133 PROTEIN"/>
    <property type="match status" value="1"/>
</dbReference>
<dbReference type="OrthoDB" id="1932527at2759"/>
<dbReference type="AlphaFoldDB" id="A0A7J7L194"/>
<keyword evidence="2" id="KW-1185">Reference proteome</keyword>
<proteinExistence type="predicted"/>
<protein>
    <submittedName>
        <fullName evidence="1">Uncharacterized protein</fullName>
    </submittedName>
</protein>
<organism evidence="1 2">
    <name type="scientific">Kingdonia uniflora</name>
    <dbReference type="NCBI Taxonomy" id="39325"/>
    <lineage>
        <taxon>Eukaryota</taxon>
        <taxon>Viridiplantae</taxon>
        <taxon>Streptophyta</taxon>
        <taxon>Embryophyta</taxon>
        <taxon>Tracheophyta</taxon>
        <taxon>Spermatophyta</taxon>
        <taxon>Magnoliopsida</taxon>
        <taxon>Ranunculales</taxon>
        <taxon>Circaeasteraceae</taxon>
        <taxon>Kingdonia</taxon>
    </lineage>
</organism>
<sequence length="322" mass="36519">MTSTEIMHGPTQLYFANDILLLVNGNNRCLRLLMLILIDSQIVSGQEISVAKSKIFRSSIPLTRRSCAVEIFGFKEGKFPETYLGIPLMQGKVTKQAIFPLIEKIKNRANNCTCSMISFQGWVTLAKSVLNNIPIHNMAVYKWPHSLIKEGDNILRNFIWTGDPIKRKGVTLKWGKVCKPIKEGGLGVCSLGEVNNAMLCKLHWVIKQGTKDWALFLKSKFSSKTRDTIHYHKPSTIWFGIQTGAAPSKPCIGCLIGHGKKIDFWRDTWATEIPLMEYIKLPRHMWKLCTSRLNNFISPQGWQFPNDIHLLLLALGINVQQL</sequence>